<evidence type="ECO:0000256" key="8">
    <source>
        <dbReference type="ARBA" id="ARBA00038436"/>
    </source>
</evidence>
<evidence type="ECO:0000256" key="1">
    <source>
        <dbReference type="ARBA" id="ARBA00004429"/>
    </source>
</evidence>
<dbReference type="InterPro" id="IPR007387">
    <property type="entry name" value="TRAP_DctQ"/>
</dbReference>
<dbReference type="EMBL" id="JBHSZP010000006">
    <property type="protein sequence ID" value="MFC7088665.1"/>
    <property type="molecule type" value="Genomic_DNA"/>
</dbReference>
<keyword evidence="12" id="KW-1185">Reference proteome</keyword>
<comment type="subunit">
    <text evidence="9">The complex comprises the extracytoplasmic solute receptor protein and the two transmembrane proteins.</text>
</comment>
<feature type="transmembrane region" description="Helical" evidence="9">
    <location>
        <begin position="29"/>
        <end position="50"/>
    </location>
</feature>
<keyword evidence="2 9" id="KW-0813">Transport</keyword>
<feature type="transmembrane region" description="Helical" evidence="9">
    <location>
        <begin position="62"/>
        <end position="79"/>
    </location>
</feature>
<proteinExistence type="inferred from homology"/>
<evidence type="ECO:0000256" key="9">
    <source>
        <dbReference type="RuleBase" id="RU369079"/>
    </source>
</evidence>
<comment type="caution">
    <text evidence="11">The sequence shown here is derived from an EMBL/GenBank/DDBJ whole genome shotgun (WGS) entry which is preliminary data.</text>
</comment>
<name>A0ABW2EU02_9GAMM</name>
<dbReference type="Pfam" id="PF04290">
    <property type="entry name" value="DctQ"/>
    <property type="match status" value="1"/>
</dbReference>
<dbReference type="Proteomes" id="UP001596411">
    <property type="component" value="Unassembled WGS sequence"/>
</dbReference>
<evidence type="ECO:0000256" key="6">
    <source>
        <dbReference type="ARBA" id="ARBA00022989"/>
    </source>
</evidence>
<evidence type="ECO:0000313" key="12">
    <source>
        <dbReference type="Proteomes" id="UP001596411"/>
    </source>
</evidence>
<sequence length="188" mass="20647">MTPLIRALQRLDTLLDRVSSLTSGIGRELAVIAIVLMMMLVSVNTLARALPFTSSLFFVEEYVGYLFVALAFMGLADTYRTGGHIRVELLVQRLPERAAALLELIVTLAAIGIIGVLAWHAMELFTKSLASGERAQTVTRTPLWVPRLFLAPGYALLMIELLAHLSRSLLRLIPESTTPIMPTMAKGD</sequence>
<reference evidence="12" key="1">
    <citation type="journal article" date="2019" name="Int. J. Syst. Evol. Microbiol.">
        <title>The Global Catalogue of Microorganisms (GCM) 10K type strain sequencing project: providing services to taxonomists for standard genome sequencing and annotation.</title>
        <authorList>
            <consortium name="The Broad Institute Genomics Platform"/>
            <consortium name="The Broad Institute Genome Sequencing Center for Infectious Disease"/>
            <person name="Wu L."/>
            <person name="Ma J."/>
        </authorList>
    </citation>
    <scope>NUCLEOTIDE SEQUENCE [LARGE SCALE GENOMIC DNA]</scope>
    <source>
        <strain evidence="12">CGMCC 1.13666</strain>
    </source>
</reference>
<comment type="similarity">
    <text evidence="8 9">Belongs to the TRAP transporter small permease family.</text>
</comment>
<keyword evidence="5 9" id="KW-0812">Transmembrane</keyword>
<dbReference type="InterPro" id="IPR055348">
    <property type="entry name" value="DctQ"/>
</dbReference>
<keyword evidence="3" id="KW-1003">Cell membrane</keyword>
<evidence type="ECO:0000259" key="10">
    <source>
        <dbReference type="Pfam" id="PF04290"/>
    </source>
</evidence>
<evidence type="ECO:0000256" key="2">
    <source>
        <dbReference type="ARBA" id="ARBA00022448"/>
    </source>
</evidence>
<dbReference type="PANTHER" id="PTHR35011:SF10">
    <property type="entry name" value="TRAP TRANSPORTER SMALL PERMEASE PROTEIN"/>
    <property type="match status" value="1"/>
</dbReference>
<feature type="domain" description="Tripartite ATP-independent periplasmic transporters DctQ component" evidence="10">
    <location>
        <begin position="37"/>
        <end position="169"/>
    </location>
</feature>
<comment type="subcellular location">
    <subcellularLocation>
        <location evidence="1 9">Cell inner membrane</location>
        <topology evidence="1 9">Multi-pass membrane protein</topology>
    </subcellularLocation>
</comment>
<evidence type="ECO:0000313" key="11">
    <source>
        <dbReference type="EMBL" id="MFC7088665.1"/>
    </source>
</evidence>
<keyword evidence="7 9" id="KW-0472">Membrane</keyword>
<dbReference type="RefSeq" id="WP_346063269.1">
    <property type="nucleotide sequence ID" value="NZ_BAAADR010000016.1"/>
</dbReference>
<keyword evidence="4 9" id="KW-0997">Cell inner membrane</keyword>
<feature type="transmembrane region" description="Helical" evidence="9">
    <location>
        <begin position="142"/>
        <end position="163"/>
    </location>
</feature>
<evidence type="ECO:0000256" key="4">
    <source>
        <dbReference type="ARBA" id="ARBA00022519"/>
    </source>
</evidence>
<evidence type="ECO:0000256" key="7">
    <source>
        <dbReference type="ARBA" id="ARBA00023136"/>
    </source>
</evidence>
<evidence type="ECO:0000256" key="5">
    <source>
        <dbReference type="ARBA" id="ARBA00022692"/>
    </source>
</evidence>
<dbReference type="PANTHER" id="PTHR35011">
    <property type="entry name" value="2,3-DIKETO-L-GULONATE TRAP TRANSPORTER SMALL PERMEASE PROTEIN YIAM"/>
    <property type="match status" value="1"/>
</dbReference>
<evidence type="ECO:0000256" key="3">
    <source>
        <dbReference type="ARBA" id="ARBA00022475"/>
    </source>
</evidence>
<organism evidence="11 12">
    <name type="scientific">Halomonas salifodinae</name>
    <dbReference type="NCBI Taxonomy" id="438745"/>
    <lineage>
        <taxon>Bacteria</taxon>
        <taxon>Pseudomonadati</taxon>
        <taxon>Pseudomonadota</taxon>
        <taxon>Gammaproteobacteria</taxon>
        <taxon>Oceanospirillales</taxon>
        <taxon>Halomonadaceae</taxon>
        <taxon>Halomonas</taxon>
    </lineage>
</organism>
<comment type="function">
    <text evidence="9">Part of the tripartite ATP-independent periplasmic (TRAP) transport system.</text>
</comment>
<accession>A0ABW2EU02</accession>
<gene>
    <name evidence="11" type="ORF">ACFQH5_03745</name>
</gene>
<keyword evidence="6 9" id="KW-1133">Transmembrane helix</keyword>
<feature type="transmembrane region" description="Helical" evidence="9">
    <location>
        <begin position="100"/>
        <end position="122"/>
    </location>
</feature>
<protein>
    <recommendedName>
        <fullName evidence="9">TRAP transporter small permease protein</fullName>
    </recommendedName>
</protein>